<reference evidence="1 2" key="1">
    <citation type="journal article" date="2013" name="Front. Plant Sci.">
        <title>The Reference Genome of the Halophytic Plant Eutrema salsugineum.</title>
        <authorList>
            <person name="Yang R."/>
            <person name="Jarvis D.E."/>
            <person name="Chen H."/>
            <person name="Beilstein M.A."/>
            <person name="Grimwood J."/>
            <person name="Jenkins J."/>
            <person name="Shu S."/>
            <person name="Prochnik S."/>
            <person name="Xin M."/>
            <person name="Ma C."/>
            <person name="Schmutz J."/>
            <person name="Wing R.A."/>
            <person name="Mitchell-Olds T."/>
            <person name="Schumaker K.S."/>
            <person name="Wang X."/>
        </authorList>
    </citation>
    <scope>NUCLEOTIDE SEQUENCE [LARGE SCALE GENOMIC DNA]</scope>
</reference>
<dbReference type="KEGG" id="eus:EUTSA_v10026836mg"/>
<organism evidence="1 2">
    <name type="scientific">Eutrema salsugineum</name>
    <name type="common">Saltwater cress</name>
    <name type="synonym">Sisymbrium salsugineum</name>
    <dbReference type="NCBI Taxonomy" id="72664"/>
    <lineage>
        <taxon>Eukaryota</taxon>
        <taxon>Viridiplantae</taxon>
        <taxon>Streptophyta</taxon>
        <taxon>Embryophyta</taxon>
        <taxon>Tracheophyta</taxon>
        <taxon>Spermatophyta</taxon>
        <taxon>Magnoliopsida</taxon>
        <taxon>eudicotyledons</taxon>
        <taxon>Gunneridae</taxon>
        <taxon>Pentapetalae</taxon>
        <taxon>rosids</taxon>
        <taxon>malvids</taxon>
        <taxon>Brassicales</taxon>
        <taxon>Brassicaceae</taxon>
        <taxon>Eutremeae</taxon>
        <taxon>Eutrema</taxon>
    </lineage>
</organism>
<accession>V4P8G9</accession>
<proteinExistence type="predicted"/>
<feature type="non-terminal residue" evidence="1">
    <location>
        <position position="1"/>
    </location>
</feature>
<name>V4P8G9_EUTSA</name>
<dbReference type="InterPro" id="IPR006525">
    <property type="entry name" value="Cystatin-related_pln"/>
</dbReference>
<dbReference type="AlphaFoldDB" id="V4P8G9"/>
<dbReference type="Gramene" id="ESQ55921">
    <property type="protein sequence ID" value="ESQ55921"/>
    <property type="gene ID" value="EUTSA_v10026836mg"/>
</dbReference>
<dbReference type="Gene3D" id="3.10.450.10">
    <property type="match status" value="1"/>
</dbReference>
<evidence type="ECO:0000313" key="2">
    <source>
        <dbReference type="Proteomes" id="UP000030689"/>
    </source>
</evidence>
<dbReference type="Proteomes" id="UP000030689">
    <property type="component" value="Unassembled WGS sequence"/>
</dbReference>
<evidence type="ECO:0000313" key="1">
    <source>
        <dbReference type="EMBL" id="ESQ55921.1"/>
    </source>
</evidence>
<protein>
    <submittedName>
        <fullName evidence="1">Uncharacterized protein</fullName>
    </submittedName>
</protein>
<dbReference type="SUPFAM" id="SSF54403">
    <property type="entry name" value="Cystatin/monellin"/>
    <property type="match status" value="1"/>
</dbReference>
<keyword evidence="2" id="KW-1185">Reference proteome</keyword>
<dbReference type="PANTHER" id="PTHR31228">
    <property type="entry name" value="CYSTATIN/MONELLIN SUPERFAMILY PROTEIN"/>
    <property type="match status" value="1"/>
</dbReference>
<dbReference type="InterPro" id="IPR046350">
    <property type="entry name" value="Cystatin_sf"/>
</dbReference>
<dbReference type="NCBIfam" id="TIGR01638">
    <property type="entry name" value="Atha_cystat_rel"/>
    <property type="match status" value="1"/>
</dbReference>
<dbReference type="EMBL" id="KI517384">
    <property type="protein sequence ID" value="ESQ55921.1"/>
    <property type="molecule type" value="Genomic_DNA"/>
</dbReference>
<dbReference type="OMA" id="MNNNELM"/>
<gene>
    <name evidence="1" type="ORF">EUTSA_v10026836mg</name>
</gene>
<sequence length="93" mass="10874">FEYATRFHDEVSNKEFMKLLIETAIEEENEESGTNLEFVKYVSASVLGVQGFLFYITFWAKDVSSPNLEPKLYQAKVRTFMDEILVRYRSTTS</sequence>
<dbReference type="PANTHER" id="PTHR31228:SF25">
    <property type="entry name" value="CYSTATIN-LIKE PROTEIN-RELATED"/>
    <property type="match status" value="1"/>
</dbReference>